<proteinExistence type="inferred from homology"/>
<sequence length="326" mass="36462">MKNVKSSLTNYAFIAENLQNSGIEVIPIVSSEYSKTLKENLKKSAPMILYIKGNKQIMQKESIAIVGSRDASEVALNFTNNIAKQAGEEWKVVVSGFAKGVDKQALDSSIACKGQSIIVLPQGIMTFESGFRTYYKQIIDGDVLVLSTFHPKAGWGKELAMARNPIIYGLAKEIYVAESKPSKNRQGKETKGGTYAGVIDGLNKGRIIYVRKPDVFEKNDNDFFIQRGAVAVDFNGNKLSNYVTKKDISIVAEPQFLYKSFEDNIKEILEKGQLSASDILKILKLDWKLDKLTKELKKLDFVEIRKISNKNYFSLKGTNLPSLFNF</sequence>
<feature type="domain" description="Smf/DprA SLOG" evidence="2">
    <location>
        <begin position="25"/>
        <end position="229"/>
    </location>
</feature>
<evidence type="ECO:0000313" key="3">
    <source>
        <dbReference type="EMBL" id="MPM54871.1"/>
    </source>
</evidence>
<dbReference type="InterPro" id="IPR057666">
    <property type="entry name" value="DrpA_SLOG"/>
</dbReference>
<evidence type="ECO:0000256" key="1">
    <source>
        <dbReference type="ARBA" id="ARBA00006525"/>
    </source>
</evidence>
<name>A0A645ARC1_9ZZZZ</name>
<dbReference type="Gene3D" id="3.40.50.450">
    <property type="match status" value="1"/>
</dbReference>
<dbReference type="PANTHER" id="PTHR43022">
    <property type="entry name" value="PROTEIN SMF"/>
    <property type="match status" value="1"/>
</dbReference>
<comment type="caution">
    <text evidence="3">The sequence shown here is derived from an EMBL/GenBank/DDBJ whole genome shotgun (WGS) entry which is preliminary data.</text>
</comment>
<reference evidence="3" key="1">
    <citation type="submission" date="2019-08" db="EMBL/GenBank/DDBJ databases">
        <authorList>
            <person name="Kucharzyk K."/>
            <person name="Murdoch R.W."/>
            <person name="Higgins S."/>
            <person name="Loffler F."/>
        </authorList>
    </citation>
    <scope>NUCLEOTIDE SEQUENCE</scope>
</reference>
<dbReference type="AlphaFoldDB" id="A0A645ARC1"/>
<dbReference type="Pfam" id="PF02481">
    <property type="entry name" value="DNA_processg_A"/>
    <property type="match status" value="1"/>
</dbReference>
<gene>
    <name evidence="3" type="ORF">SDC9_101654</name>
</gene>
<dbReference type="GO" id="GO:0009294">
    <property type="term" value="P:DNA-mediated transformation"/>
    <property type="evidence" value="ECO:0007669"/>
    <property type="project" value="InterPro"/>
</dbReference>
<dbReference type="PANTHER" id="PTHR43022:SF1">
    <property type="entry name" value="PROTEIN SMF"/>
    <property type="match status" value="1"/>
</dbReference>
<organism evidence="3">
    <name type="scientific">bioreactor metagenome</name>
    <dbReference type="NCBI Taxonomy" id="1076179"/>
    <lineage>
        <taxon>unclassified sequences</taxon>
        <taxon>metagenomes</taxon>
        <taxon>ecological metagenomes</taxon>
    </lineage>
</organism>
<dbReference type="EMBL" id="VSSQ01015004">
    <property type="protein sequence ID" value="MPM54871.1"/>
    <property type="molecule type" value="Genomic_DNA"/>
</dbReference>
<comment type="similarity">
    <text evidence="1">Belongs to the DprA/Smf family.</text>
</comment>
<protein>
    <recommendedName>
        <fullName evidence="2">Smf/DprA SLOG domain-containing protein</fullName>
    </recommendedName>
</protein>
<accession>A0A645ARC1</accession>
<evidence type="ECO:0000259" key="2">
    <source>
        <dbReference type="Pfam" id="PF02481"/>
    </source>
</evidence>
<dbReference type="InterPro" id="IPR003488">
    <property type="entry name" value="DprA"/>
</dbReference>
<dbReference type="SUPFAM" id="SSF102405">
    <property type="entry name" value="MCP/YpsA-like"/>
    <property type="match status" value="1"/>
</dbReference>